<dbReference type="PANTHER" id="PTHR33406:SF11">
    <property type="entry name" value="MEMBRANE PROTEIN SCO6666-RELATED"/>
    <property type="match status" value="1"/>
</dbReference>
<comment type="subcellular location">
    <subcellularLocation>
        <location evidence="1">Cell membrane</location>
        <topology evidence="1">Multi-pass membrane protein</topology>
    </subcellularLocation>
</comment>
<organism evidence="9 10">
    <name type="scientific">Dactylosporangium fulvum</name>
    <dbReference type="NCBI Taxonomy" id="53359"/>
    <lineage>
        <taxon>Bacteria</taxon>
        <taxon>Bacillati</taxon>
        <taxon>Actinomycetota</taxon>
        <taxon>Actinomycetes</taxon>
        <taxon>Micromonosporales</taxon>
        <taxon>Micromonosporaceae</taxon>
        <taxon>Dactylosporangium</taxon>
    </lineage>
</organism>
<accession>A0ABY5W7J4</accession>
<dbReference type="Proteomes" id="UP001059617">
    <property type="component" value="Chromosome"/>
</dbReference>
<keyword evidence="5 7" id="KW-1133">Transmembrane helix</keyword>
<evidence type="ECO:0000259" key="8">
    <source>
        <dbReference type="Pfam" id="PF03176"/>
    </source>
</evidence>
<proteinExistence type="inferred from homology"/>
<dbReference type="InterPro" id="IPR004869">
    <property type="entry name" value="MMPL_dom"/>
</dbReference>
<feature type="transmembrane region" description="Helical" evidence="7">
    <location>
        <begin position="60"/>
        <end position="78"/>
    </location>
</feature>
<evidence type="ECO:0000256" key="1">
    <source>
        <dbReference type="ARBA" id="ARBA00004651"/>
    </source>
</evidence>
<evidence type="ECO:0000313" key="9">
    <source>
        <dbReference type="EMBL" id="UWP85325.1"/>
    </source>
</evidence>
<keyword evidence="6 7" id="KW-0472">Membrane</keyword>
<reference evidence="9" key="2">
    <citation type="submission" date="2022-09" db="EMBL/GenBank/DDBJ databases">
        <title>Biosynthetic gene clusters of Dactylosporangioum fulvum.</title>
        <authorList>
            <person name="Caradec T."/>
        </authorList>
    </citation>
    <scope>NUCLEOTIDE SEQUENCE</scope>
    <source>
        <strain evidence="9">NRRL B-16292</strain>
    </source>
</reference>
<dbReference type="PANTHER" id="PTHR33406">
    <property type="entry name" value="MEMBRANE PROTEIN MJ1562-RELATED"/>
    <property type="match status" value="1"/>
</dbReference>
<evidence type="ECO:0000313" key="10">
    <source>
        <dbReference type="Proteomes" id="UP001059617"/>
    </source>
</evidence>
<evidence type="ECO:0000256" key="2">
    <source>
        <dbReference type="ARBA" id="ARBA00010157"/>
    </source>
</evidence>
<feature type="transmembrane region" description="Helical" evidence="7">
    <location>
        <begin position="90"/>
        <end position="111"/>
    </location>
</feature>
<dbReference type="EMBL" id="CP073720">
    <property type="protein sequence ID" value="UWP85325.1"/>
    <property type="molecule type" value="Genomic_DNA"/>
</dbReference>
<dbReference type="SUPFAM" id="SSF82866">
    <property type="entry name" value="Multidrug efflux transporter AcrB transmembrane domain"/>
    <property type="match status" value="1"/>
</dbReference>
<gene>
    <name evidence="9" type="ORF">Dfulv_14255</name>
</gene>
<evidence type="ECO:0000256" key="7">
    <source>
        <dbReference type="SAM" id="Phobius"/>
    </source>
</evidence>
<comment type="similarity">
    <text evidence="2">Belongs to the resistance-nodulation-cell division (RND) (TC 2.A.6) family. MmpL subfamily.</text>
</comment>
<reference evidence="9" key="1">
    <citation type="submission" date="2021-04" db="EMBL/GenBank/DDBJ databases">
        <authorList>
            <person name="Hartkoorn R.C."/>
            <person name="Beaudoing E."/>
            <person name="Hot D."/>
        </authorList>
    </citation>
    <scope>NUCLEOTIDE SEQUENCE</scope>
    <source>
        <strain evidence="9">NRRL B-16292</strain>
    </source>
</reference>
<protein>
    <submittedName>
        <fullName evidence="9">MMPL family transporter</fullName>
    </submittedName>
</protein>
<evidence type="ECO:0000256" key="3">
    <source>
        <dbReference type="ARBA" id="ARBA00022475"/>
    </source>
</evidence>
<name>A0ABY5W7J4_9ACTN</name>
<dbReference type="Gene3D" id="1.20.1640.10">
    <property type="entry name" value="Multidrug efflux transporter AcrB transmembrane domain"/>
    <property type="match status" value="1"/>
</dbReference>
<sequence length="240" mass="25155">MRADRPTGGGSWVTGDAAMLSDLMGIIGAGLPWAIGVTVLAMVALLFAMTGSLVVPLKAVLANVVSLGATFGVLTAVFGEGFASDLLDTLTVGALNPFVAVLVFAFAFGLSMDYEVFLLGRIKEYVDAGVDTDTAVRQGLQRTGRVITSAAVLMVIVFACFAAARIGNIEQIGLGLAVAVLIDATVVRCLLVPATMTLLGQWNWWAPRWLSQLHARAGLCEYALPEKAHRPAPEPVSGPL</sequence>
<dbReference type="Pfam" id="PF03176">
    <property type="entry name" value="MMPL"/>
    <property type="match status" value="1"/>
</dbReference>
<evidence type="ECO:0000256" key="4">
    <source>
        <dbReference type="ARBA" id="ARBA00022692"/>
    </source>
</evidence>
<dbReference type="InterPro" id="IPR050545">
    <property type="entry name" value="Mycobact_MmpL"/>
</dbReference>
<keyword evidence="3" id="KW-1003">Cell membrane</keyword>
<evidence type="ECO:0000256" key="6">
    <source>
        <dbReference type="ARBA" id="ARBA00023136"/>
    </source>
</evidence>
<evidence type="ECO:0000256" key="5">
    <source>
        <dbReference type="ARBA" id="ARBA00022989"/>
    </source>
</evidence>
<feature type="transmembrane region" description="Helical" evidence="7">
    <location>
        <begin position="23"/>
        <end position="48"/>
    </location>
</feature>
<dbReference type="RefSeq" id="WP_259863426.1">
    <property type="nucleotide sequence ID" value="NZ_BAAAST010000169.1"/>
</dbReference>
<keyword evidence="10" id="KW-1185">Reference proteome</keyword>
<feature type="transmembrane region" description="Helical" evidence="7">
    <location>
        <begin position="146"/>
        <end position="166"/>
    </location>
</feature>
<feature type="domain" description="Membrane transport protein MMPL" evidence="8">
    <location>
        <begin position="7"/>
        <end position="208"/>
    </location>
</feature>
<keyword evidence="4 7" id="KW-0812">Transmembrane</keyword>